<organism evidence="1 2">
    <name type="scientific">Sorlinia euscelidii</name>
    <dbReference type="NCBI Taxonomy" id="3081148"/>
    <lineage>
        <taxon>Bacteria</taxon>
        <taxon>Pseudomonadati</taxon>
        <taxon>Pseudomonadota</taxon>
        <taxon>Alphaproteobacteria</taxon>
        <taxon>Acetobacterales</taxon>
        <taxon>Acetobacteraceae</taxon>
        <taxon>Sorlinia</taxon>
    </lineage>
</organism>
<gene>
    <name evidence="1" type="ORF">DOFOFD_05865</name>
</gene>
<dbReference type="EMBL" id="JAWJZY010000002">
    <property type="protein sequence ID" value="MEE8658533.1"/>
    <property type="molecule type" value="Genomic_DNA"/>
</dbReference>
<evidence type="ECO:0000313" key="2">
    <source>
        <dbReference type="Proteomes" id="UP001312908"/>
    </source>
</evidence>
<protein>
    <submittedName>
        <fullName evidence="1">PPE family protein</fullName>
    </submittedName>
</protein>
<accession>A0ABU7U1D2</accession>
<dbReference type="RefSeq" id="WP_394819453.1">
    <property type="nucleotide sequence ID" value="NZ_JAWJZY010000002.1"/>
</dbReference>
<name>A0ABU7U1D2_9PROT</name>
<proteinExistence type="predicted"/>
<keyword evidence="2" id="KW-1185">Reference proteome</keyword>
<reference evidence="1 2" key="1">
    <citation type="submission" date="2023-10" db="EMBL/GenBank/DDBJ databases">
        <title>Sorlinia euscelidii gen. nov., sp. nov., an acetic acid bacteria isolated from the gut of Euscelidius variegatus emitter.</title>
        <authorList>
            <person name="Michoud G."/>
            <person name="Marasco R."/>
            <person name="Seferji K."/>
            <person name="Gonella E."/>
            <person name="Garuglieri E."/>
            <person name="Alma A."/>
            <person name="Mapelli F."/>
            <person name="Borin S."/>
            <person name="Daffonchio D."/>
            <person name="Crotti E."/>
        </authorList>
    </citation>
    <scope>NUCLEOTIDE SEQUENCE [LARGE SCALE GENOMIC DNA]</scope>
    <source>
        <strain evidence="1 2">EV16P</strain>
    </source>
</reference>
<dbReference type="InterPro" id="IPR056914">
    <property type="entry name" value="Gp53-like"/>
</dbReference>
<dbReference type="Proteomes" id="UP001312908">
    <property type="component" value="Unassembled WGS sequence"/>
</dbReference>
<sequence length="164" mass="17059">MSFQTHANYTWPIGFEGDFASANPHKTVPSTTLGFKAGTSGVIVGRFAWADDQGFVSNAGSTIPTGFVYRNQQAFITDVTKSYTNTINAGFPVTLAEGGDFWVKSSTESSVGQAVYASTADGSISTAAKGTAPANTVETGWTVARGGKAGDLIIVNGPAHTLQR</sequence>
<dbReference type="Pfam" id="PF23982">
    <property type="entry name" value="XM1_gp53_minor_capsid"/>
    <property type="match status" value="1"/>
</dbReference>
<evidence type="ECO:0000313" key="1">
    <source>
        <dbReference type="EMBL" id="MEE8658533.1"/>
    </source>
</evidence>
<comment type="caution">
    <text evidence="1">The sequence shown here is derived from an EMBL/GenBank/DDBJ whole genome shotgun (WGS) entry which is preliminary data.</text>
</comment>